<reference evidence="1 2" key="1">
    <citation type="submission" date="2014-04" db="EMBL/GenBank/DDBJ databases">
        <authorList>
            <consortium name="DOE Joint Genome Institute"/>
            <person name="Kuo A."/>
            <person name="Kohler A."/>
            <person name="Costa M.D."/>
            <person name="Nagy L.G."/>
            <person name="Floudas D."/>
            <person name="Copeland A."/>
            <person name="Barry K.W."/>
            <person name="Cichocki N."/>
            <person name="Veneault-Fourrey C."/>
            <person name="LaButti K."/>
            <person name="Lindquist E.A."/>
            <person name="Lipzen A."/>
            <person name="Lundell T."/>
            <person name="Morin E."/>
            <person name="Murat C."/>
            <person name="Sun H."/>
            <person name="Tunlid A."/>
            <person name="Henrissat B."/>
            <person name="Grigoriev I.V."/>
            <person name="Hibbett D.S."/>
            <person name="Martin F."/>
            <person name="Nordberg H.P."/>
            <person name="Cantor M.N."/>
            <person name="Hua S.X."/>
        </authorList>
    </citation>
    <scope>NUCLEOTIDE SEQUENCE [LARGE SCALE GENOMIC DNA]</scope>
    <source>
        <strain evidence="1 2">441</strain>
    </source>
</reference>
<dbReference type="HOGENOM" id="CLU_199240_0_0_1"/>
<protein>
    <submittedName>
        <fullName evidence="1">Uncharacterized protein</fullName>
    </submittedName>
</protein>
<dbReference type="EMBL" id="KN834440">
    <property type="protein sequence ID" value="KIK10764.1"/>
    <property type="molecule type" value="Genomic_DNA"/>
</dbReference>
<dbReference type="STRING" id="765257.A0A0C9Y9P0"/>
<name>A0A0C9Y9P0_9AGAM</name>
<gene>
    <name evidence="1" type="ORF">PISMIDRAFT_123968</name>
</gene>
<keyword evidence="2" id="KW-1185">Reference proteome</keyword>
<dbReference type="OrthoDB" id="2686689at2759"/>
<sequence length="76" mass="9060">MFRAGILGIHRNTLHRCMKHHGVERRYSETTNAELDELVHQFKKKWPNSRILYLVGFMWRHAFAYSIAEWFSPSVG</sequence>
<reference evidence="2" key="2">
    <citation type="submission" date="2015-01" db="EMBL/GenBank/DDBJ databases">
        <title>Evolutionary Origins and Diversification of the Mycorrhizal Mutualists.</title>
        <authorList>
            <consortium name="DOE Joint Genome Institute"/>
            <consortium name="Mycorrhizal Genomics Consortium"/>
            <person name="Kohler A."/>
            <person name="Kuo A."/>
            <person name="Nagy L.G."/>
            <person name="Floudas D."/>
            <person name="Copeland A."/>
            <person name="Barry K.W."/>
            <person name="Cichocki N."/>
            <person name="Veneault-Fourrey C."/>
            <person name="LaButti K."/>
            <person name="Lindquist E.A."/>
            <person name="Lipzen A."/>
            <person name="Lundell T."/>
            <person name="Morin E."/>
            <person name="Murat C."/>
            <person name="Riley R."/>
            <person name="Ohm R."/>
            <person name="Sun H."/>
            <person name="Tunlid A."/>
            <person name="Henrissat B."/>
            <person name="Grigoriev I.V."/>
            <person name="Hibbett D.S."/>
            <person name="Martin F."/>
        </authorList>
    </citation>
    <scope>NUCLEOTIDE SEQUENCE [LARGE SCALE GENOMIC DNA]</scope>
    <source>
        <strain evidence="2">441</strain>
    </source>
</reference>
<organism evidence="1 2">
    <name type="scientific">Pisolithus microcarpus 441</name>
    <dbReference type="NCBI Taxonomy" id="765257"/>
    <lineage>
        <taxon>Eukaryota</taxon>
        <taxon>Fungi</taxon>
        <taxon>Dikarya</taxon>
        <taxon>Basidiomycota</taxon>
        <taxon>Agaricomycotina</taxon>
        <taxon>Agaricomycetes</taxon>
        <taxon>Agaricomycetidae</taxon>
        <taxon>Boletales</taxon>
        <taxon>Sclerodermatineae</taxon>
        <taxon>Pisolithaceae</taxon>
        <taxon>Pisolithus</taxon>
    </lineage>
</organism>
<proteinExistence type="predicted"/>
<evidence type="ECO:0000313" key="1">
    <source>
        <dbReference type="EMBL" id="KIK10764.1"/>
    </source>
</evidence>
<dbReference type="Proteomes" id="UP000054018">
    <property type="component" value="Unassembled WGS sequence"/>
</dbReference>
<evidence type="ECO:0000313" key="2">
    <source>
        <dbReference type="Proteomes" id="UP000054018"/>
    </source>
</evidence>
<accession>A0A0C9Y9P0</accession>
<dbReference type="AlphaFoldDB" id="A0A0C9Y9P0"/>